<sequence>MSKGNIQPDSPGNVDDQPGRRLRWRRFTSFSPERLAPILAREVARRRPVPLTFHMRHVERDWVGIHCVLVVRVDQAGIHVIDSLGRRGRNAENSTILPHWHGDGWRMAGAPLIVVPRPARILLGLPALTERAAR</sequence>
<organism evidence="1">
    <name type="scientific">Bradyrhizobium septentrionale</name>
    <dbReference type="NCBI Taxonomy" id="1404411"/>
    <lineage>
        <taxon>Bacteria</taxon>
        <taxon>Pseudomonadati</taxon>
        <taxon>Pseudomonadota</taxon>
        <taxon>Alphaproteobacteria</taxon>
        <taxon>Hyphomicrobiales</taxon>
        <taxon>Nitrobacteraceae</taxon>
        <taxon>Bradyrhizobium</taxon>
    </lineage>
</organism>
<dbReference type="RefSeq" id="WP_156929116.1">
    <property type="nucleotide sequence ID" value="NZ_CP088285.1"/>
</dbReference>
<accession>A0A974A4P6</accession>
<dbReference type="EMBL" id="JAAOLE020000001">
    <property type="protein sequence ID" value="NVI48373.1"/>
    <property type="molecule type" value="Genomic_DNA"/>
</dbReference>
<reference evidence="1" key="1">
    <citation type="submission" date="2020-06" db="EMBL/GenBank/DDBJ databases">
        <title>Whole Genome Sequence of Bradyrhizobium sp. Strain 1S1.</title>
        <authorList>
            <person name="Bromfield E.S.P."/>
            <person name="Cloutier S."/>
        </authorList>
    </citation>
    <scope>NUCLEOTIDE SEQUENCE [LARGE SCALE GENOMIC DNA]</scope>
    <source>
        <strain evidence="1">1S1</strain>
    </source>
</reference>
<protein>
    <submittedName>
        <fullName evidence="1">Uncharacterized protein</fullName>
    </submittedName>
</protein>
<gene>
    <name evidence="1" type="ORF">HAP48_037070</name>
</gene>
<proteinExistence type="predicted"/>
<dbReference type="AlphaFoldDB" id="A0A974A4P6"/>
<comment type="caution">
    <text evidence="1">The sequence shown here is derived from an EMBL/GenBank/DDBJ whole genome shotgun (WGS) entry which is preliminary data.</text>
</comment>
<name>A0A974A4P6_9BRAD</name>
<evidence type="ECO:0000313" key="1">
    <source>
        <dbReference type="EMBL" id="NVI48373.1"/>
    </source>
</evidence>